<dbReference type="Proteomes" id="UP000037122">
    <property type="component" value="Unassembled WGS sequence"/>
</dbReference>
<sequence>MMFLLQNGEYMMLVRAVGAWMESSWKVQKVRSILGGQ</sequence>
<accession>A0A0L0P9A1</accession>
<evidence type="ECO:0000313" key="2">
    <source>
        <dbReference type="Proteomes" id="UP000037122"/>
    </source>
</evidence>
<dbReference type="EMBL" id="LGST01000002">
    <property type="protein sequence ID" value="KNE02810.1"/>
    <property type="molecule type" value="Genomic_DNA"/>
</dbReference>
<gene>
    <name evidence="1" type="ORF">QG37_00188</name>
</gene>
<evidence type="ECO:0000313" key="1">
    <source>
        <dbReference type="EMBL" id="KNE02810.1"/>
    </source>
</evidence>
<dbReference type="VEuPathDB" id="FungiDB:QG37_00188"/>
<name>A0A0L0P9A1_CANAR</name>
<proteinExistence type="predicted"/>
<comment type="caution">
    <text evidence="1">The sequence shown here is derived from an EMBL/GenBank/DDBJ whole genome shotgun (WGS) entry which is preliminary data.</text>
</comment>
<organism evidence="1 2">
    <name type="scientific">Candidozyma auris</name>
    <name type="common">Yeast</name>
    <name type="synonym">Candida auris</name>
    <dbReference type="NCBI Taxonomy" id="498019"/>
    <lineage>
        <taxon>Eukaryota</taxon>
        <taxon>Fungi</taxon>
        <taxon>Dikarya</taxon>
        <taxon>Ascomycota</taxon>
        <taxon>Saccharomycotina</taxon>
        <taxon>Pichiomycetes</taxon>
        <taxon>Metschnikowiaceae</taxon>
        <taxon>Candidozyma</taxon>
    </lineage>
</organism>
<protein>
    <submittedName>
        <fullName evidence="1">Uncharacterized protein</fullName>
    </submittedName>
</protein>
<dbReference type="AlphaFoldDB" id="A0A0L0P9A1"/>
<reference evidence="2" key="1">
    <citation type="journal article" date="2015" name="BMC Genomics">
        <title>Draft genome of a commonly misdiagnosed multidrug resistant pathogen Candida auris.</title>
        <authorList>
            <person name="Chatterjee S."/>
            <person name="Alampalli S.V."/>
            <person name="Nageshan R.K."/>
            <person name="Chettiar S.T."/>
            <person name="Joshi S."/>
            <person name="Tatu U.S."/>
        </authorList>
    </citation>
    <scope>NUCLEOTIDE SEQUENCE [LARGE SCALE GENOMIC DNA]</scope>
    <source>
        <strain evidence="2">6684</strain>
    </source>
</reference>